<proteinExistence type="predicted"/>
<name>A0ABT9ZZT2_9BACI</name>
<protein>
    <submittedName>
        <fullName evidence="1">Uncharacterized protein</fullName>
    </submittedName>
</protein>
<evidence type="ECO:0000313" key="1">
    <source>
        <dbReference type="EMBL" id="MDQ0255595.1"/>
    </source>
</evidence>
<comment type="caution">
    <text evidence="1">The sequence shown here is derived from an EMBL/GenBank/DDBJ whole genome shotgun (WGS) entry which is preliminary data.</text>
</comment>
<accession>A0ABT9ZZT2</accession>
<reference evidence="1 2" key="1">
    <citation type="submission" date="2023-07" db="EMBL/GenBank/DDBJ databases">
        <title>Genomic Encyclopedia of Type Strains, Phase IV (KMG-IV): sequencing the most valuable type-strain genomes for metagenomic binning, comparative biology and taxonomic classification.</title>
        <authorList>
            <person name="Goeker M."/>
        </authorList>
    </citation>
    <scope>NUCLEOTIDE SEQUENCE [LARGE SCALE GENOMIC DNA]</scope>
    <source>
        <strain evidence="1 2">DSM 9768</strain>
    </source>
</reference>
<organism evidence="1 2">
    <name type="scientific">Evansella vedderi</name>
    <dbReference type="NCBI Taxonomy" id="38282"/>
    <lineage>
        <taxon>Bacteria</taxon>
        <taxon>Bacillati</taxon>
        <taxon>Bacillota</taxon>
        <taxon>Bacilli</taxon>
        <taxon>Bacillales</taxon>
        <taxon>Bacillaceae</taxon>
        <taxon>Evansella</taxon>
    </lineage>
</organism>
<keyword evidence="2" id="KW-1185">Reference proteome</keyword>
<dbReference type="EMBL" id="JAUSUG010000011">
    <property type="protein sequence ID" value="MDQ0255595.1"/>
    <property type="molecule type" value="Genomic_DNA"/>
</dbReference>
<dbReference type="RefSeq" id="WP_307326592.1">
    <property type="nucleotide sequence ID" value="NZ_JAUSUG010000011.1"/>
</dbReference>
<sequence>MKKTLILTCSLCANFEPNAGICKLNGEKRKAYTSKYAKTCYTKGKFVRYMYILPDSFNHFDLNEEIPTNWDHDKSKLPTDDEGVPLWVKTNRGIERAIPANDSVLLKGDLQLGVPRILTYQGQREAIFELGVEEARKEADELGVDLTALPEESEGAFDNQEQRGVIKRNTPWLKENLGEDW</sequence>
<dbReference type="Proteomes" id="UP001230005">
    <property type="component" value="Unassembled WGS sequence"/>
</dbReference>
<gene>
    <name evidence="1" type="ORF">J2S74_002977</name>
</gene>
<evidence type="ECO:0000313" key="2">
    <source>
        <dbReference type="Proteomes" id="UP001230005"/>
    </source>
</evidence>